<dbReference type="FunFam" id="3.30.1360.40:FF:000001">
    <property type="entry name" value="Ribosome-recycling factor"/>
    <property type="match status" value="1"/>
</dbReference>
<keyword evidence="8" id="KW-1185">Reference proteome</keyword>
<dbReference type="CDD" id="cd00520">
    <property type="entry name" value="RRF"/>
    <property type="match status" value="1"/>
</dbReference>
<comment type="similarity">
    <text evidence="2 5">Belongs to the RRF family.</text>
</comment>
<sequence length="193" mass="21738">MISTIEENNIKPFDLSVATEMDKAIKHFEKDLSSVNTGKASASMVEDLRVDCYGNMMPLRELASISIPESNLISIQPWDKSVVAHIEKAILASQLNINPQTNGTVIRLELPPMSGTRREELAKLVSKKAEDAKVAVRNVRKDFGNVIKDNEKKKNISEDFSKRLTKSLQEFTDKFIAQIDMLGEKKKKDLKTF</sequence>
<dbReference type="InterPro" id="IPR023584">
    <property type="entry name" value="Ribosome_recyc_fac_dom"/>
</dbReference>
<evidence type="ECO:0000256" key="5">
    <source>
        <dbReference type="HAMAP-Rule" id="MF_00040"/>
    </source>
</evidence>
<dbReference type="OrthoDB" id="9804006at2"/>
<evidence type="ECO:0000256" key="2">
    <source>
        <dbReference type="ARBA" id="ARBA00005912"/>
    </source>
</evidence>
<dbReference type="PANTHER" id="PTHR20982:SF3">
    <property type="entry name" value="MITOCHONDRIAL RIBOSOME RECYCLING FACTOR PSEUDO 1"/>
    <property type="match status" value="1"/>
</dbReference>
<dbReference type="SUPFAM" id="SSF55194">
    <property type="entry name" value="Ribosome recycling factor, RRF"/>
    <property type="match status" value="1"/>
</dbReference>
<dbReference type="Gene3D" id="1.10.132.20">
    <property type="entry name" value="Ribosome-recycling factor"/>
    <property type="match status" value="1"/>
</dbReference>
<organism evidence="7 8">
    <name type="scientific">Candidatus Chromulinivorax destructor</name>
    <dbReference type="NCBI Taxonomy" id="2066483"/>
    <lineage>
        <taxon>Bacteria</taxon>
        <taxon>Candidatus Babelota</taxon>
        <taxon>Candidatus Babeliae</taxon>
        <taxon>Candidatus Babeliales</taxon>
        <taxon>Candidatus Chromulinivoraceae</taxon>
        <taxon>Candidatus Chromulinivorax</taxon>
    </lineage>
</organism>
<dbReference type="NCBIfam" id="TIGR00496">
    <property type="entry name" value="frr"/>
    <property type="match status" value="1"/>
</dbReference>
<gene>
    <name evidence="5" type="primary">frr</name>
    <name evidence="7" type="ORF">C0J27_05125</name>
</gene>
<dbReference type="GO" id="GO:0005737">
    <property type="term" value="C:cytoplasm"/>
    <property type="evidence" value="ECO:0007669"/>
    <property type="project" value="UniProtKB-SubCell"/>
</dbReference>
<evidence type="ECO:0000259" key="6">
    <source>
        <dbReference type="Pfam" id="PF01765"/>
    </source>
</evidence>
<reference evidence="7 8" key="1">
    <citation type="submission" date="2017-12" db="EMBL/GenBank/DDBJ databases">
        <title>Chromulinavorax destructans is a abundant pathogen of dominant heterotrophic picoflagllates.</title>
        <authorList>
            <person name="Deeg C.M."/>
            <person name="Zimmer M."/>
            <person name="Suttle C.A."/>
        </authorList>
    </citation>
    <scope>NUCLEOTIDE SEQUENCE [LARGE SCALE GENOMIC DNA]</scope>
    <source>
        <strain evidence="7 8">SeV1</strain>
    </source>
</reference>
<protein>
    <recommendedName>
        <fullName evidence="5">Ribosome-recycling factor</fullName>
        <shortName evidence="5">RRF</shortName>
    </recommendedName>
    <alternativeName>
        <fullName evidence="5">Ribosome-releasing factor</fullName>
    </alternativeName>
</protein>
<dbReference type="GO" id="GO:0006415">
    <property type="term" value="P:translational termination"/>
    <property type="evidence" value="ECO:0007669"/>
    <property type="project" value="UniProtKB-UniRule"/>
</dbReference>
<keyword evidence="4 5" id="KW-0648">Protein biosynthesis</keyword>
<evidence type="ECO:0000313" key="7">
    <source>
        <dbReference type="EMBL" id="AXK61084.1"/>
    </source>
</evidence>
<dbReference type="InterPro" id="IPR036191">
    <property type="entry name" value="RRF_sf"/>
</dbReference>
<dbReference type="Proteomes" id="UP000254834">
    <property type="component" value="Chromosome"/>
</dbReference>
<evidence type="ECO:0000256" key="1">
    <source>
        <dbReference type="ARBA" id="ARBA00004496"/>
    </source>
</evidence>
<dbReference type="KEGG" id="cdes:C0J27_05125"/>
<evidence type="ECO:0000313" key="8">
    <source>
        <dbReference type="Proteomes" id="UP000254834"/>
    </source>
</evidence>
<dbReference type="RefSeq" id="WP_115586099.1">
    <property type="nucleotide sequence ID" value="NZ_CP025544.1"/>
</dbReference>
<proteinExistence type="inferred from homology"/>
<dbReference type="Gene3D" id="3.30.1360.40">
    <property type="match status" value="1"/>
</dbReference>
<dbReference type="Pfam" id="PF01765">
    <property type="entry name" value="RRF"/>
    <property type="match status" value="1"/>
</dbReference>
<dbReference type="AlphaFoldDB" id="A0A345ZCR7"/>
<dbReference type="InterPro" id="IPR002661">
    <property type="entry name" value="Ribosome_recyc_fac"/>
</dbReference>
<dbReference type="HAMAP" id="MF_00040">
    <property type="entry name" value="RRF"/>
    <property type="match status" value="1"/>
</dbReference>
<dbReference type="EMBL" id="CP025544">
    <property type="protein sequence ID" value="AXK61084.1"/>
    <property type="molecule type" value="Genomic_DNA"/>
</dbReference>
<dbReference type="FunFam" id="1.10.132.20:FF:000001">
    <property type="entry name" value="Ribosome-recycling factor"/>
    <property type="match status" value="1"/>
</dbReference>
<dbReference type="GO" id="GO:0043023">
    <property type="term" value="F:ribosomal large subunit binding"/>
    <property type="evidence" value="ECO:0007669"/>
    <property type="project" value="TreeGrafter"/>
</dbReference>
<comment type="subcellular location">
    <subcellularLocation>
        <location evidence="1 5">Cytoplasm</location>
    </subcellularLocation>
</comment>
<name>A0A345ZCR7_9BACT</name>
<feature type="domain" description="Ribosome recycling factor" evidence="6">
    <location>
        <begin position="28"/>
        <end position="190"/>
    </location>
</feature>
<keyword evidence="3 5" id="KW-0963">Cytoplasm</keyword>
<accession>A0A345ZCR7</accession>
<evidence type="ECO:0000256" key="4">
    <source>
        <dbReference type="ARBA" id="ARBA00022917"/>
    </source>
</evidence>
<comment type="function">
    <text evidence="5">Responsible for the release of ribosomes from messenger RNA at the termination of protein biosynthesis. May increase the efficiency of translation by recycling ribosomes from one round of translation to another.</text>
</comment>
<evidence type="ECO:0000256" key="3">
    <source>
        <dbReference type="ARBA" id="ARBA00022490"/>
    </source>
</evidence>
<dbReference type="PANTHER" id="PTHR20982">
    <property type="entry name" value="RIBOSOME RECYCLING FACTOR"/>
    <property type="match status" value="1"/>
</dbReference>